<dbReference type="InterPro" id="IPR008990">
    <property type="entry name" value="Elect_transpt_acc-like_dom_sf"/>
</dbReference>
<dbReference type="Pfam" id="PF02427">
    <property type="entry name" value="PSI_PsaE"/>
    <property type="match status" value="1"/>
</dbReference>
<evidence type="ECO:0000256" key="2">
    <source>
        <dbReference type="ARBA" id="ARBA00004170"/>
    </source>
</evidence>
<comment type="similarity">
    <text evidence="3">Belongs to the PsaE family.</text>
</comment>
<evidence type="ECO:0000313" key="7">
    <source>
        <dbReference type="EMBL" id="AOH77266.1"/>
    </source>
</evidence>
<dbReference type="RefSeq" id="YP_009295254.1">
    <property type="nucleotide sequence ID" value="NC_031161.1"/>
</dbReference>
<evidence type="ECO:0000256" key="1">
    <source>
        <dbReference type="ARBA" id="ARBA00001993"/>
    </source>
</evidence>
<dbReference type="SUPFAM" id="SSF50090">
    <property type="entry name" value="Electron transport accessory proteins"/>
    <property type="match status" value="1"/>
</dbReference>
<evidence type="ECO:0000256" key="6">
    <source>
        <dbReference type="ARBA" id="ARBA00023136"/>
    </source>
</evidence>
<geneLocation type="plastid" evidence="7"/>
<evidence type="ECO:0000256" key="4">
    <source>
        <dbReference type="ARBA" id="ARBA00022531"/>
    </source>
</evidence>
<evidence type="ECO:0000256" key="3">
    <source>
        <dbReference type="ARBA" id="ARBA00007501"/>
    </source>
</evidence>
<comment type="subcellular location">
    <subcellularLocation>
        <location evidence="2">Membrane</location>
        <topology evidence="2">Peripheral membrane protein</topology>
    </subcellularLocation>
</comment>
<evidence type="ECO:0000256" key="5">
    <source>
        <dbReference type="ARBA" id="ARBA00022836"/>
    </source>
</evidence>
<dbReference type="Gene3D" id="2.30.30.50">
    <property type="match status" value="1"/>
</dbReference>
<keyword evidence="6" id="KW-0472">Membrane</keyword>
<dbReference type="EMBL" id="KX247284">
    <property type="protein sequence ID" value="AOH77266.1"/>
    <property type="molecule type" value="Genomic_DNA"/>
</dbReference>
<keyword evidence="7" id="KW-0934">Plastid</keyword>
<dbReference type="PANTHER" id="PTHR34549">
    <property type="entry name" value="PHOTOSYSTEM I REACTION CENTER SUBUNIT IV A, CHLOROPLASTIC-RELATED"/>
    <property type="match status" value="1"/>
</dbReference>
<accession>A0A1C8XS00</accession>
<gene>
    <name evidence="7" type="primary">psaE</name>
</gene>
<organism evidence="7">
    <name type="scientific">Dasya binghamiae</name>
    <dbReference type="NCBI Taxonomy" id="1896963"/>
    <lineage>
        <taxon>Eukaryota</taxon>
        <taxon>Rhodophyta</taxon>
        <taxon>Florideophyceae</taxon>
        <taxon>Rhodymeniophycidae</taxon>
        <taxon>Ceramiales</taxon>
        <taxon>Dasyaceae</taxon>
        <taxon>Dasya</taxon>
    </lineage>
</organism>
<sequence>MLKKGVKVKILRKESYWFQDIGTIVKVDTGIKYAVLVRFNKVTYSRVNSNYFAENELMAVS</sequence>
<dbReference type="InterPro" id="IPR003375">
    <property type="entry name" value="PSI_PsaE"/>
</dbReference>
<keyword evidence="5" id="KW-0603">Photosystem I</keyword>
<name>A0A1C8XS00_9FLOR</name>
<dbReference type="GO" id="GO:0015979">
    <property type="term" value="P:photosynthesis"/>
    <property type="evidence" value="ECO:0007669"/>
    <property type="project" value="UniProtKB-KW"/>
</dbReference>
<keyword evidence="4" id="KW-0602">Photosynthesis</keyword>
<dbReference type="PANTHER" id="PTHR34549:SF2">
    <property type="entry name" value="PHOTOSYSTEM I SUBUNIT IV"/>
    <property type="match status" value="1"/>
</dbReference>
<dbReference type="AlphaFoldDB" id="A0A1C8XS00"/>
<protein>
    <submittedName>
        <fullName evidence="7">Photosystem I reaction center subunit IV</fullName>
    </submittedName>
</protein>
<proteinExistence type="inferred from homology"/>
<reference evidence="7" key="1">
    <citation type="journal article" date="2016" name="Mitochondrial DNA Part B Resour">
        <title>Organellar genome analysis of the marine red alga Dasya binghamiae (Dasyaceae, Rhodophyta) reveals an uncharacteristic florideophyte mitogenome structure.</title>
        <authorList>
            <person name="Tamayo D.A."/>
            <person name="Hughey J.R."/>
        </authorList>
    </citation>
    <scope>NUCLEOTIDE SEQUENCE</scope>
</reference>
<comment type="function">
    <text evidence="1">Stabilizes the interaction between PsaC and the PSI core, assists the docking of the ferredoxin to PSI and interacts with ferredoxin-NADP oxidoreductase.</text>
</comment>
<dbReference type="GeneID" id="29071534"/>
<dbReference type="GO" id="GO:0009538">
    <property type="term" value="C:photosystem I reaction center"/>
    <property type="evidence" value="ECO:0007669"/>
    <property type="project" value="InterPro"/>
</dbReference>